<reference evidence="1 2" key="1">
    <citation type="journal article" date="2012" name="PLoS Pathog.">
        <title>Diverse lifestyles and strategies of plant pathogenesis encoded in the genomes of eighteen Dothideomycetes fungi.</title>
        <authorList>
            <person name="Ohm R.A."/>
            <person name="Feau N."/>
            <person name="Henrissat B."/>
            <person name="Schoch C.L."/>
            <person name="Horwitz B.A."/>
            <person name="Barry K.W."/>
            <person name="Condon B.J."/>
            <person name="Copeland A.C."/>
            <person name="Dhillon B."/>
            <person name="Glaser F."/>
            <person name="Hesse C.N."/>
            <person name="Kosti I."/>
            <person name="LaButti K."/>
            <person name="Lindquist E.A."/>
            <person name="Lucas S."/>
            <person name="Salamov A.A."/>
            <person name="Bradshaw R.E."/>
            <person name="Ciuffetti L."/>
            <person name="Hamelin R.C."/>
            <person name="Kema G.H.J."/>
            <person name="Lawrence C."/>
            <person name="Scott J.A."/>
            <person name="Spatafora J.W."/>
            <person name="Turgeon B.G."/>
            <person name="de Wit P.J.G.M."/>
            <person name="Zhong S."/>
            <person name="Goodwin S.B."/>
            <person name="Grigoriev I.V."/>
        </authorList>
    </citation>
    <scope>NUCLEOTIDE SEQUENCE [LARGE SCALE GENOMIC DNA]</scope>
    <source>
        <strain evidence="1 2">UAMH 10762</strain>
    </source>
</reference>
<evidence type="ECO:0000313" key="2">
    <source>
        <dbReference type="Proteomes" id="UP000011761"/>
    </source>
</evidence>
<protein>
    <submittedName>
        <fullName evidence="1">Uncharacterized protein</fullName>
    </submittedName>
</protein>
<dbReference type="Proteomes" id="UP000011761">
    <property type="component" value="Unassembled WGS sequence"/>
</dbReference>
<gene>
    <name evidence="1" type="ORF">BAUCODRAFT_212346</name>
</gene>
<name>M2N510_BAUPA</name>
<proteinExistence type="predicted"/>
<dbReference type="KEGG" id="bcom:BAUCODRAFT_212346"/>
<dbReference type="EMBL" id="KB445559">
    <property type="protein sequence ID" value="EMC93850.1"/>
    <property type="molecule type" value="Genomic_DNA"/>
</dbReference>
<dbReference type="RefSeq" id="XP_007678895.1">
    <property type="nucleotide sequence ID" value="XM_007680705.1"/>
</dbReference>
<dbReference type="HOGENOM" id="CLU_2003471_0_0_1"/>
<dbReference type="GeneID" id="19109741"/>
<sequence>MYPAFPKLVLSKHVRRRKRCSKTISIWLTLAVCSKSNRHRYPAGDSPVTCTLSYVACNASSSHESKPTRAAYPASCRAKGSACAVRLGKGCRRCQKQVGKYLQLAEDTFCDHDTFRRDCPSPRL</sequence>
<accession>M2N510</accession>
<organism evidence="1 2">
    <name type="scientific">Baudoinia panamericana (strain UAMH 10762)</name>
    <name type="common">Angels' share fungus</name>
    <name type="synonym">Baudoinia compniacensis (strain UAMH 10762)</name>
    <dbReference type="NCBI Taxonomy" id="717646"/>
    <lineage>
        <taxon>Eukaryota</taxon>
        <taxon>Fungi</taxon>
        <taxon>Dikarya</taxon>
        <taxon>Ascomycota</taxon>
        <taxon>Pezizomycotina</taxon>
        <taxon>Dothideomycetes</taxon>
        <taxon>Dothideomycetidae</taxon>
        <taxon>Mycosphaerellales</taxon>
        <taxon>Teratosphaeriaceae</taxon>
        <taxon>Baudoinia</taxon>
    </lineage>
</organism>
<dbReference type="AlphaFoldDB" id="M2N510"/>
<evidence type="ECO:0000313" key="1">
    <source>
        <dbReference type="EMBL" id="EMC93850.1"/>
    </source>
</evidence>
<keyword evidence="2" id="KW-1185">Reference proteome</keyword>